<dbReference type="EMBL" id="OA882498">
    <property type="protein sequence ID" value="CAD7275696.1"/>
    <property type="molecule type" value="Genomic_DNA"/>
</dbReference>
<comment type="subcellular location">
    <subcellularLocation>
        <location evidence="1">Cytoplasm</location>
    </subcellularLocation>
</comment>
<dbReference type="InterPro" id="IPR057982">
    <property type="entry name" value="TPR_NAA35"/>
</dbReference>
<keyword evidence="8" id="KW-1185">Reference proteome</keyword>
<gene>
    <name evidence="7" type="ORF">NMOB1V02_LOCUS3485</name>
</gene>
<evidence type="ECO:0000313" key="8">
    <source>
        <dbReference type="Proteomes" id="UP000678499"/>
    </source>
</evidence>
<dbReference type="Proteomes" id="UP000678499">
    <property type="component" value="Unassembled WGS sequence"/>
</dbReference>
<feature type="domain" description="NAA35-like TPR repeats" evidence="6">
    <location>
        <begin position="344"/>
        <end position="745"/>
    </location>
</feature>
<evidence type="ECO:0000256" key="4">
    <source>
        <dbReference type="ARBA" id="ARBA00030494"/>
    </source>
</evidence>
<dbReference type="InterPro" id="IPR007244">
    <property type="entry name" value="Naa35_N"/>
</dbReference>
<dbReference type="Pfam" id="PF04112">
    <property type="entry name" value="Mak10"/>
    <property type="match status" value="1"/>
</dbReference>
<sequence>MASLMGSEIPKAIKFTASYDWTDITKDFWESAKELSLGELIHDENFGLFEAMSAIEMMDPKMDAGMLCNRASKDRALSYEEAVKVLIENPSQQRNKIKLTELTPSECIGIIDGTFACLVTWLEGHSLAQTVFTNLYLHRPFETSDVVMRGFSLTILKLIDLLINFVTRQVPMASVFEEEDFQAMTYGFGLCNEIPIHKASLFLKDAEDFVGKAKGDRASEDLNEIRLLDALAARLRFTRIFYQVFVALGKRECSGLSQAIKASALCADIGQSLKDSICLGSQPETNQSFPESRVDYPTVMGFEPLVNQRLLPPTFPRFTRIVPRDVAYDRLTSLMNRLKTISGVSPNSSFPASLDFISEFSAQSPCVVSRSVMKLTFLPQGTELFGLHQLTEVLRDACRDFISPPILTNKAFSQAHPEVYFNNIVTRESVNTFFCVCSRPFTFLIQALSHNRARLRDRLGHLLEDFAALQDEADRVDQLLNSLWNQTYGDQTPGGSHTHLACLGTWILHHTLKIMVTFLLTGFELELYSVHEYHYIFWYLHEFLYGWVVSAFTRAEILVMEQDKFLEKQILQNQKGKSGKKSSKSKRRRTKPYEKEIHFNQALQDLCGGYYKVMKGLKLEGKIDQPFDEFDSEKVRYEHRFGPFAAVTTPPVVSYEQFIHMTSILNAQGEKPTARELYMDASRFFGQAKTILESLQGFKSEQVMSLVQVAKTNFVVSKLLANGHQKDSSSPILFDFSLHSHFPVMKFS</sequence>
<dbReference type="PANTHER" id="PTHR21373">
    <property type="entry name" value="GLUCOSE REPRESSIBLE PROTEIN MAK10"/>
    <property type="match status" value="1"/>
</dbReference>
<evidence type="ECO:0000259" key="5">
    <source>
        <dbReference type="Pfam" id="PF04112"/>
    </source>
</evidence>
<organism evidence="7">
    <name type="scientific">Notodromas monacha</name>
    <dbReference type="NCBI Taxonomy" id="399045"/>
    <lineage>
        <taxon>Eukaryota</taxon>
        <taxon>Metazoa</taxon>
        <taxon>Ecdysozoa</taxon>
        <taxon>Arthropoda</taxon>
        <taxon>Crustacea</taxon>
        <taxon>Oligostraca</taxon>
        <taxon>Ostracoda</taxon>
        <taxon>Podocopa</taxon>
        <taxon>Podocopida</taxon>
        <taxon>Cypridocopina</taxon>
        <taxon>Cypridoidea</taxon>
        <taxon>Cyprididae</taxon>
        <taxon>Notodromas</taxon>
    </lineage>
</organism>
<dbReference type="GO" id="GO:0031417">
    <property type="term" value="C:NatC complex"/>
    <property type="evidence" value="ECO:0007669"/>
    <property type="project" value="InterPro"/>
</dbReference>
<name>A0A7R9BJE8_9CRUS</name>
<accession>A0A7R9BJE8</accession>
<feature type="domain" description="NAA35-like N-terminal" evidence="5">
    <location>
        <begin position="38"/>
        <end position="198"/>
    </location>
</feature>
<dbReference type="PANTHER" id="PTHR21373:SF0">
    <property type="entry name" value="N-ALPHA-ACETYLTRANSFERASE 35, NATC AUXILIARY SUBUNIT"/>
    <property type="match status" value="1"/>
</dbReference>
<dbReference type="InterPro" id="IPR057983">
    <property type="entry name" value="NAA35-like_N"/>
</dbReference>
<comment type="similarity">
    <text evidence="2">Belongs to the MAK10 family.</text>
</comment>
<dbReference type="EMBL" id="CAJPEX010000461">
    <property type="protein sequence ID" value="CAG0915848.1"/>
    <property type="molecule type" value="Genomic_DNA"/>
</dbReference>
<evidence type="ECO:0000259" key="6">
    <source>
        <dbReference type="Pfam" id="PF25789"/>
    </source>
</evidence>
<protein>
    <recommendedName>
        <fullName evidence="4">Protein MAK10 homolog</fullName>
    </recommendedName>
</protein>
<dbReference type="AlphaFoldDB" id="A0A7R9BJE8"/>
<reference evidence="7" key="1">
    <citation type="submission" date="2020-11" db="EMBL/GenBank/DDBJ databases">
        <authorList>
            <person name="Tran Van P."/>
        </authorList>
    </citation>
    <scope>NUCLEOTIDE SEQUENCE</scope>
</reference>
<evidence type="ECO:0000256" key="3">
    <source>
        <dbReference type="ARBA" id="ARBA00022490"/>
    </source>
</evidence>
<evidence type="ECO:0000256" key="2">
    <source>
        <dbReference type="ARBA" id="ARBA00006289"/>
    </source>
</evidence>
<keyword evidence="3" id="KW-0963">Cytoplasm</keyword>
<evidence type="ECO:0000313" key="7">
    <source>
        <dbReference type="EMBL" id="CAD7275696.1"/>
    </source>
</evidence>
<proteinExistence type="inferred from homology"/>
<dbReference type="OrthoDB" id="269405at2759"/>
<dbReference type="Pfam" id="PF25789">
    <property type="entry name" value="TPR_NAA35"/>
    <property type="match status" value="1"/>
</dbReference>
<evidence type="ECO:0000256" key="1">
    <source>
        <dbReference type="ARBA" id="ARBA00004496"/>
    </source>
</evidence>